<comment type="caution">
    <text evidence="1">The sequence shown here is derived from an EMBL/GenBank/DDBJ whole genome shotgun (WGS) entry which is preliminary data.</text>
</comment>
<gene>
    <name evidence="1" type="ORF">D917_06262</name>
</gene>
<evidence type="ECO:0000313" key="2">
    <source>
        <dbReference type="Proteomes" id="UP000243006"/>
    </source>
</evidence>
<feature type="non-terminal residue" evidence="1">
    <location>
        <position position="1"/>
    </location>
</feature>
<proteinExistence type="predicted"/>
<name>A0A1Y3ET01_9BILA</name>
<evidence type="ECO:0000313" key="1">
    <source>
        <dbReference type="EMBL" id="OUC48294.1"/>
    </source>
</evidence>
<sequence>SRKLEFNKIISFLETVDQTAESSRRLSFLFQRAMNDNGNASWLKDIQRANESCQISESFLNATDINSENSERFENDSGLCSEVPLSTQYDKVETESNHRQSEFNRTTRRLSDRFQQALTNKRHMVVSGNVFKLPTIIDADEAACKSYDDSNLEASFQSCNVTTRSSAVGVEEEKKVKRILLSFTENSMKNKVPHSEHPYSEIDEKSTETDITLIAFEYDKLADFEFTALRDDQESSEKDTVSSLEVPGKLQKEFSHFETVKEEDCTFSLKNEAVDDKSESMAGKPAKRFQRGRLSQMFVVAVNSQPPLITQFSKSPLKCEDTKENVNEKTEMEEDKNVAAVQHFGNHSSSMANRNEMLNNSSLRHKDVNRCLQPHHQTQIPRSCLSKVFHSTANSHSSEDDSPFCRFVPAVDNKIKVKL</sequence>
<dbReference type="EMBL" id="LVZM01002946">
    <property type="protein sequence ID" value="OUC48294.1"/>
    <property type="molecule type" value="Genomic_DNA"/>
</dbReference>
<reference evidence="1 2" key="1">
    <citation type="submission" date="2015-04" db="EMBL/GenBank/DDBJ databases">
        <title>Draft genome of the roundworm Trichinella nativa.</title>
        <authorList>
            <person name="Mitreva M."/>
        </authorList>
    </citation>
    <scope>NUCLEOTIDE SEQUENCE [LARGE SCALE GENOMIC DNA]</scope>
    <source>
        <strain evidence="1 2">ISS45</strain>
    </source>
</reference>
<organism evidence="1 2">
    <name type="scientific">Trichinella nativa</name>
    <dbReference type="NCBI Taxonomy" id="6335"/>
    <lineage>
        <taxon>Eukaryota</taxon>
        <taxon>Metazoa</taxon>
        <taxon>Ecdysozoa</taxon>
        <taxon>Nematoda</taxon>
        <taxon>Enoplea</taxon>
        <taxon>Dorylaimia</taxon>
        <taxon>Trichinellida</taxon>
        <taxon>Trichinellidae</taxon>
        <taxon>Trichinella</taxon>
    </lineage>
</organism>
<accession>A0A1Y3ET01</accession>
<dbReference type="Proteomes" id="UP000243006">
    <property type="component" value="Unassembled WGS sequence"/>
</dbReference>
<protein>
    <submittedName>
        <fullName evidence="1">Uncharacterized protein</fullName>
    </submittedName>
</protein>
<dbReference type="AlphaFoldDB" id="A0A1Y3ET01"/>